<proteinExistence type="predicted"/>
<protein>
    <submittedName>
        <fullName evidence="2">Uncharacterized protein</fullName>
    </submittedName>
</protein>
<dbReference type="Proteomes" id="UP000249458">
    <property type="component" value="Unassembled WGS sequence"/>
</dbReference>
<gene>
    <name evidence="2" type="ORF">B1207_02050</name>
</gene>
<evidence type="ECO:0000313" key="2">
    <source>
        <dbReference type="EMBL" id="RAP37796.1"/>
    </source>
</evidence>
<dbReference type="AlphaFoldDB" id="A0A364LMB7"/>
<evidence type="ECO:0000313" key="3">
    <source>
        <dbReference type="Proteomes" id="UP000249458"/>
    </source>
</evidence>
<sequence>MLTVYWKRDFFTQGDCLKLTYESGDFFATVTARLKKEDRTFKFQHILWEGIDYLTIKEFKKLLRTDSFLGSMYLNSEEELCLKLVLSPPPLSDFFTEENVQKHPWIPGFRRMREYLANALETSSNNSKDLHFSENEGHVPLSNLIHQTYKQKSVTTVIALLNDLPAQQRSYFLQKFALDTLNNYREGRFLVIYCPLSRLTSPTDLKIETLSLYGLNPHVYLLQKLPIIWVIDELEQFFDKHNLFNVLSGERYRFDLWNCHFLLSAADKPNPDRFYSGCFNPIQTIRVIGRREDEGPSIYRFFYSMTAEPILNNMTSTAISGIPISIEELLALSKEKTSATIPQQPHPTPPELQEPLDDPKAIEELSIIMQDTINAIERASLFCVGIQNVRKVSELRQSLNNAKSKSTGTLEEFLNHKEKGAKSILQAFAYYRIGLFGESRSVKRYHEHVEASSLAKIY</sequence>
<comment type="caution">
    <text evidence="2">The sequence shown here is derived from an EMBL/GenBank/DDBJ whole genome shotgun (WGS) entry which is preliminary data.</text>
</comment>
<dbReference type="EMBL" id="MVJN01000002">
    <property type="protein sequence ID" value="RAP37796.1"/>
    <property type="molecule type" value="Genomic_DNA"/>
</dbReference>
<feature type="region of interest" description="Disordered" evidence="1">
    <location>
        <begin position="337"/>
        <end position="356"/>
    </location>
</feature>
<name>A0A364LMB7_9GAMM</name>
<evidence type="ECO:0000256" key="1">
    <source>
        <dbReference type="SAM" id="MobiDB-lite"/>
    </source>
</evidence>
<dbReference type="RefSeq" id="WP_112218344.1">
    <property type="nucleotide sequence ID" value="NZ_MVJN01000002.1"/>
</dbReference>
<reference evidence="2 3" key="1">
    <citation type="submission" date="2017-02" db="EMBL/GenBank/DDBJ databases">
        <title>Legionella quilivanii strain from human: case report and whole genome sequencing analysis.</title>
        <authorList>
            <person name="Lalancette C."/>
            <person name="Leduc J.-M."/>
            <person name="Levesque S."/>
            <person name="Fournier E."/>
            <person name="Saoud J."/>
            <person name="Faucher S.P."/>
            <person name="Bernard K."/>
            <person name="Martineau C."/>
            <person name="Longtin J."/>
        </authorList>
    </citation>
    <scope>NUCLEOTIDE SEQUENCE [LARGE SCALE GENOMIC DNA]</scope>
    <source>
        <strain evidence="2 3">ID143958</strain>
    </source>
</reference>
<organism evidence="2 3">
    <name type="scientific">Legionella quinlivanii</name>
    <dbReference type="NCBI Taxonomy" id="45073"/>
    <lineage>
        <taxon>Bacteria</taxon>
        <taxon>Pseudomonadati</taxon>
        <taxon>Pseudomonadota</taxon>
        <taxon>Gammaproteobacteria</taxon>
        <taxon>Legionellales</taxon>
        <taxon>Legionellaceae</taxon>
        <taxon>Legionella</taxon>
    </lineage>
</organism>
<accession>A0A364LMB7</accession>